<comment type="domain">
    <text evidence="1">The PHD-type zinc finger mediates the binding to H3K4me3.</text>
</comment>
<dbReference type="GO" id="GO:0005634">
    <property type="term" value="C:nucleus"/>
    <property type="evidence" value="ECO:0007669"/>
    <property type="project" value="UniProtKB-SubCell"/>
</dbReference>
<dbReference type="GO" id="GO:0008270">
    <property type="term" value="F:zinc ion binding"/>
    <property type="evidence" value="ECO:0007669"/>
    <property type="project" value="UniProtKB-KW"/>
</dbReference>
<dbReference type="InterPro" id="IPR045104">
    <property type="entry name" value="Alfin"/>
</dbReference>
<dbReference type="EnsemblPlants" id="OB01G13750.1">
    <property type="protein sequence ID" value="OB01G13750.1"/>
    <property type="gene ID" value="OB01G13750"/>
</dbReference>
<dbReference type="GO" id="GO:0006355">
    <property type="term" value="P:regulation of DNA-templated transcription"/>
    <property type="evidence" value="ECO:0007669"/>
    <property type="project" value="UniProtKB-UniRule"/>
</dbReference>
<dbReference type="GO" id="GO:0003712">
    <property type="term" value="F:transcription coregulator activity"/>
    <property type="evidence" value="ECO:0007669"/>
    <property type="project" value="TreeGrafter"/>
</dbReference>
<organism evidence="3">
    <name type="scientific">Oryza brachyantha</name>
    <name type="common">malo sina</name>
    <dbReference type="NCBI Taxonomy" id="4533"/>
    <lineage>
        <taxon>Eukaryota</taxon>
        <taxon>Viridiplantae</taxon>
        <taxon>Streptophyta</taxon>
        <taxon>Embryophyta</taxon>
        <taxon>Tracheophyta</taxon>
        <taxon>Spermatophyta</taxon>
        <taxon>Magnoliopsida</taxon>
        <taxon>Liliopsida</taxon>
        <taxon>Poales</taxon>
        <taxon>Poaceae</taxon>
        <taxon>BOP clade</taxon>
        <taxon>Oryzoideae</taxon>
        <taxon>Oryzeae</taxon>
        <taxon>Oryzinae</taxon>
        <taxon>Oryza</taxon>
    </lineage>
</organism>
<evidence type="ECO:0000256" key="1">
    <source>
        <dbReference type="RuleBase" id="RU369089"/>
    </source>
</evidence>
<name>J3KWL9_ORYBR</name>
<dbReference type="GO" id="GO:0000976">
    <property type="term" value="F:transcription cis-regulatory region binding"/>
    <property type="evidence" value="ECO:0007669"/>
    <property type="project" value="TreeGrafter"/>
</dbReference>
<keyword evidence="1" id="KW-0805">Transcription regulation</keyword>
<dbReference type="InterPro" id="IPR021998">
    <property type="entry name" value="Alfin_N"/>
</dbReference>
<dbReference type="Gramene" id="OB01G13750.1">
    <property type="protein sequence ID" value="OB01G13750.1"/>
    <property type="gene ID" value="OB01G13750"/>
</dbReference>
<keyword evidence="1" id="KW-0156">Chromatin regulator</keyword>
<keyword evidence="1" id="KW-0804">Transcription</keyword>
<reference evidence="3" key="1">
    <citation type="journal article" date="2013" name="Nat. Commun.">
        <title>Whole-genome sequencing of Oryza brachyantha reveals mechanisms underlying Oryza genome evolution.</title>
        <authorList>
            <person name="Chen J."/>
            <person name="Huang Q."/>
            <person name="Gao D."/>
            <person name="Wang J."/>
            <person name="Lang Y."/>
            <person name="Liu T."/>
            <person name="Li B."/>
            <person name="Bai Z."/>
            <person name="Luis Goicoechea J."/>
            <person name="Liang C."/>
            <person name="Chen C."/>
            <person name="Zhang W."/>
            <person name="Sun S."/>
            <person name="Liao Y."/>
            <person name="Zhang X."/>
            <person name="Yang L."/>
            <person name="Song C."/>
            <person name="Wang M."/>
            <person name="Shi J."/>
            <person name="Liu G."/>
            <person name="Liu J."/>
            <person name="Zhou H."/>
            <person name="Zhou W."/>
            <person name="Yu Q."/>
            <person name="An N."/>
            <person name="Chen Y."/>
            <person name="Cai Q."/>
            <person name="Wang B."/>
            <person name="Liu B."/>
            <person name="Min J."/>
            <person name="Huang Y."/>
            <person name="Wu H."/>
            <person name="Li Z."/>
            <person name="Zhang Y."/>
            <person name="Yin Y."/>
            <person name="Song W."/>
            <person name="Jiang J."/>
            <person name="Jackson S.A."/>
            <person name="Wing R.A."/>
            <person name="Wang J."/>
            <person name="Chen M."/>
        </authorList>
    </citation>
    <scope>NUCLEOTIDE SEQUENCE [LARGE SCALE GENOMIC DNA]</scope>
    <source>
        <strain evidence="3">cv. IRGC 101232</strain>
    </source>
</reference>
<evidence type="ECO:0000313" key="3">
    <source>
        <dbReference type="EnsemblPlants" id="OB01G13750.1"/>
    </source>
</evidence>
<dbReference type="GO" id="GO:0042393">
    <property type="term" value="F:histone binding"/>
    <property type="evidence" value="ECO:0007669"/>
    <property type="project" value="UniProtKB-UniRule"/>
</dbReference>
<comment type="subcellular location">
    <subcellularLocation>
        <location evidence="1">Nucleus</location>
    </subcellularLocation>
</comment>
<keyword evidence="1" id="KW-0863">Zinc-finger</keyword>
<dbReference type="PANTHER" id="PTHR12321:SF116">
    <property type="entry name" value="PHD FINGER PROTEIN ALFIN-LIKE 3"/>
    <property type="match status" value="1"/>
</dbReference>
<keyword evidence="4" id="KW-1185">Reference proteome</keyword>
<keyword evidence="1" id="KW-0862">Zinc</keyword>
<evidence type="ECO:0000259" key="2">
    <source>
        <dbReference type="Pfam" id="PF12165"/>
    </source>
</evidence>
<reference evidence="3" key="2">
    <citation type="submission" date="2013-04" db="UniProtKB">
        <authorList>
            <consortium name="EnsemblPlants"/>
        </authorList>
    </citation>
    <scope>IDENTIFICATION</scope>
</reference>
<dbReference type="Proteomes" id="UP000006038">
    <property type="component" value="Chromosome 1"/>
</dbReference>
<dbReference type="STRING" id="4533.J3KWL9"/>
<comment type="subunit">
    <text evidence="1">Interacts with H3K4me3 and to a lesser extent with H3K4me2.</text>
</comment>
<comment type="similarity">
    <text evidence="1">Belongs to the Alfin family.</text>
</comment>
<comment type="function">
    <text evidence="1">Histone-binding component that specifically recognizes H3 tails trimethylated on 'Lys-4' (H3K4me3), which mark transcription start sites of virtually all active genes.</text>
</comment>
<keyword evidence="1" id="KW-0539">Nucleus</keyword>
<dbReference type="AlphaFoldDB" id="J3KWL9"/>
<feature type="domain" description="Alfin N-terminal" evidence="2">
    <location>
        <begin position="16"/>
        <end position="143"/>
    </location>
</feature>
<dbReference type="Pfam" id="PF12165">
    <property type="entry name" value="Alfin"/>
    <property type="match status" value="1"/>
</dbReference>
<dbReference type="eggNOG" id="KOG1632">
    <property type="taxonomic scope" value="Eukaryota"/>
</dbReference>
<evidence type="ECO:0000313" key="4">
    <source>
        <dbReference type="Proteomes" id="UP000006038"/>
    </source>
</evidence>
<dbReference type="GO" id="GO:0006325">
    <property type="term" value="P:chromatin organization"/>
    <property type="evidence" value="ECO:0007669"/>
    <property type="project" value="UniProtKB-UniRule"/>
</dbReference>
<keyword evidence="1" id="KW-0479">Metal-binding</keyword>
<dbReference type="PANTHER" id="PTHR12321">
    <property type="entry name" value="CPG BINDING PROTEIN"/>
    <property type="match status" value="1"/>
</dbReference>
<proteinExistence type="inferred from homology"/>
<dbReference type="HOGENOM" id="CLU_1066997_0_0_1"/>
<accession>J3KWL9</accession>
<protein>
    <recommendedName>
        <fullName evidence="1">PHD finger protein ALFIN-LIKE</fullName>
    </recommendedName>
</protein>
<sequence length="261" mass="29378">MDPASGRNPRFEAVRSIDDIFKDFIGRRTGIVRAFTEDLEAFTAQCKPDLDGLCLYGYANGTWEVAPPAQHVPTELPEPTVGINIPRDTMYKRDWVALLTVFSDSWLLAVAFFHGARLNLDREGRVRLFDLINSVPTVYESVFGVKKSREQRHPFQRKKNSADGDDDGAIFLRKRDDEQSEAMPLLFVVQVGLNPDITKNHDPTLEAPAKCTTPGSRCMQLDVRQRDVPLIIDANVINFVLLYVNVIAISEVKIIDTIVFA</sequence>